<protein>
    <recommendedName>
        <fullName evidence="5">Pentatricopeptide repeat-containing protein</fullName>
    </recommendedName>
</protein>
<dbReference type="PANTHER" id="PTHR47932:SF51">
    <property type="entry name" value="PENTACOTRIPEPTIDE-REPEAT REGION OF PRORP DOMAIN-CONTAINING PROTEIN"/>
    <property type="match status" value="1"/>
</dbReference>
<dbReference type="AlphaFoldDB" id="A0AAV0F6U7"/>
<evidence type="ECO:0000313" key="3">
    <source>
        <dbReference type="EMBL" id="CAH9131123.1"/>
    </source>
</evidence>
<dbReference type="Pfam" id="PF12854">
    <property type="entry name" value="PPR_1"/>
    <property type="match status" value="2"/>
</dbReference>
<feature type="repeat" description="PPR" evidence="2">
    <location>
        <begin position="189"/>
        <end position="223"/>
    </location>
</feature>
<sequence length="298" mass="33757">MAQTKTPISLESLHLPVANFSLIAVQKLGNPHIHLIHSWGRKGELLDEMSERGLLPNHVIFTTLIKGLCEDERVDLAMDIYQCMPRNHIWSDLITCNTLLDELLKSGNLMGPWKLISQMNKKGVRPDKITYTTLIDGYCKAGDLDSAYEVQKEMTENRIMLDNVATQQEPQIHSGELLDEMSERGLLPNHVIFTTVIKGHCKDGQVDFAMDVYQRMLRNHIWPNLITCNTLLDGLLKSGDLIGPQKLSSQMNKKGVRPDKITYTTLIDGYCKLGDLDFAYEVQNEMTANRIMLDNVSM</sequence>
<feature type="repeat" description="PPR" evidence="2">
    <location>
        <begin position="224"/>
        <end position="258"/>
    </location>
</feature>
<dbReference type="InterPro" id="IPR002885">
    <property type="entry name" value="PPR_rpt"/>
</dbReference>
<keyword evidence="1" id="KW-0677">Repeat</keyword>
<dbReference type="InterPro" id="IPR011990">
    <property type="entry name" value="TPR-like_helical_dom_sf"/>
</dbReference>
<dbReference type="PANTHER" id="PTHR47932">
    <property type="entry name" value="ATPASE EXPRESSION PROTEIN 3"/>
    <property type="match status" value="1"/>
</dbReference>
<dbReference type="Proteomes" id="UP001152523">
    <property type="component" value="Unassembled WGS sequence"/>
</dbReference>
<dbReference type="Gene3D" id="1.25.40.10">
    <property type="entry name" value="Tetratricopeptide repeat domain"/>
    <property type="match status" value="2"/>
</dbReference>
<accession>A0AAV0F6U7</accession>
<dbReference type="PROSITE" id="PS51375">
    <property type="entry name" value="PPR"/>
    <property type="match status" value="6"/>
</dbReference>
<dbReference type="GO" id="GO:0003729">
    <property type="term" value="F:mRNA binding"/>
    <property type="evidence" value="ECO:0007669"/>
    <property type="project" value="TreeGrafter"/>
</dbReference>
<name>A0AAV0F6U7_9ASTE</name>
<dbReference type="EMBL" id="CAMAPF010000964">
    <property type="protein sequence ID" value="CAH9131123.1"/>
    <property type="molecule type" value="Genomic_DNA"/>
</dbReference>
<keyword evidence="4" id="KW-1185">Reference proteome</keyword>
<comment type="caution">
    <text evidence="3">The sequence shown here is derived from an EMBL/GenBank/DDBJ whole genome shotgun (WGS) entry which is preliminary data.</text>
</comment>
<feature type="repeat" description="PPR" evidence="2">
    <location>
        <begin position="57"/>
        <end position="91"/>
    </location>
</feature>
<dbReference type="NCBIfam" id="TIGR00756">
    <property type="entry name" value="PPR"/>
    <property type="match status" value="4"/>
</dbReference>
<feature type="repeat" description="PPR" evidence="2">
    <location>
        <begin position="92"/>
        <end position="126"/>
    </location>
</feature>
<evidence type="ECO:0000256" key="2">
    <source>
        <dbReference type="PROSITE-ProRule" id="PRU00708"/>
    </source>
</evidence>
<evidence type="ECO:0000313" key="4">
    <source>
        <dbReference type="Proteomes" id="UP001152523"/>
    </source>
</evidence>
<dbReference type="Pfam" id="PF13041">
    <property type="entry name" value="PPR_2"/>
    <property type="match status" value="2"/>
</dbReference>
<feature type="repeat" description="PPR" evidence="2">
    <location>
        <begin position="259"/>
        <end position="293"/>
    </location>
</feature>
<feature type="repeat" description="PPR" evidence="2">
    <location>
        <begin position="127"/>
        <end position="161"/>
    </location>
</feature>
<reference evidence="3" key="1">
    <citation type="submission" date="2022-07" db="EMBL/GenBank/DDBJ databases">
        <authorList>
            <person name="Macas J."/>
            <person name="Novak P."/>
            <person name="Neumann P."/>
        </authorList>
    </citation>
    <scope>NUCLEOTIDE SEQUENCE</scope>
</reference>
<evidence type="ECO:0008006" key="5">
    <source>
        <dbReference type="Google" id="ProtNLM"/>
    </source>
</evidence>
<proteinExistence type="predicted"/>
<gene>
    <name evidence="3" type="ORF">CEPIT_LOCUS31168</name>
</gene>
<organism evidence="3 4">
    <name type="scientific">Cuscuta epithymum</name>
    <dbReference type="NCBI Taxonomy" id="186058"/>
    <lineage>
        <taxon>Eukaryota</taxon>
        <taxon>Viridiplantae</taxon>
        <taxon>Streptophyta</taxon>
        <taxon>Embryophyta</taxon>
        <taxon>Tracheophyta</taxon>
        <taxon>Spermatophyta</taxon>
        <taxon>Magnoliopsida</taxon>
        <taxon>eudicotyledons</taxon>
        <taxon>Gunneridae</taxon>
        <taxon>Pentapetalae</taxon>
        <taxon>asterids</taxon>
        <taxon>lamiids</taxon>
        <taxon>Solanales</taxon>
        <taxon>Convolvulaceae</taxon>
        <taxon>Cuscuteae</taxon>
        <taxon>Cuscuta</taxon>
        <taxon>Cuscuta subgen. Cuscuta</taxon>
    </lineage>
</organism>
<evidence type="ECO:0000256" key="1">
    <source>
        <dbReference type="ARBA" id="ARBA00022737"/>
    </source>
</evidence>